<name>A0ACD0P6S6_9BASI</name>
<evidence type="ECO:0000313" key="1">
    <source>
        <dbReference type="EMBL" id="PWN53810.1"/>
    </source>
</evidence>
<organism evidence="1 2">
    <name type="scientific">Violaceomyces palustris</name>
    <dbReference type="NCBI Taxonomy" id="1673888"/>
    <lineage>
        <taxon>Eukaryota</taxon>
        <taxon>Fungi</taxon>
        <taxon>Dikarya</taxon>
        <taxon>Basidiomycota</taxon>
        <taxon>Ustilaginomycotina</taxon>
        <taxon>Ustilaginomycetes</taxon>
        <taxon>Violaceomycetales</taxon>
        <taxon>Violaceomycetaceae</taxon>
        <taxon>Violaceomyces</taxon>
    </lineage>
</organism>
<reference evidence="1 2" key="1">
    <citation type="journal article" date="2018" name="Mol. Biol. Evol.">
        <title>Broad Genomic Sampling Reveals a Smut Pathogenic Ancestry of the Fungal Clade Ustilaginomycotina.</title>
        <authorList>
            <person name="Kijpornyongpan T."/>
            <person name="Mondo S.J."/>
            <person name="Barry K."/>
            <person name="Sandor L."/>
            <person name="Lee J."/>
            <person name="Lipzen A."/>
            <person name="Pangilinan J."/>
            <person name="LaButti K."/>
            <person name="Hainaut M."/>
            <person name="Henrissat B."/>
            <person name="Grigoriev I.V."/>
            <person name="Spatafora J.W."/>
            <person name="Aime M.C."/>
        </authorList>
    </citation>
    <scope>NUCLEOTIDE SEQUENCE [LARGE SCALE GENOMIC DNA]</scope>
    <source>
        <strain evidence="1 2">SA 807</strain>
    </source>
</reference>
<dbReference type="EMBL" id="KZ819708">
    <property type="protein sequence ID" value="PWN53810.1"/>
    <property type="molecule type" value="Genomic_DNA"/>
</dbReference>
<protein>
    <submittedName>
        <fullName evidence="1">Uncharacterized protein</fullName>
    </submittedName>
</protein>
<accession>A0ACD0P6S6</accession>
<keyword evidence="2" id="KW-1185">Reference proteome</keyword>
<proteinExistence type="predicted"/>
<sequence length="774" mass="83192">MAAFDSPINDPYLSHLHQSSLDSSRHLLAMSESHPTPNSSDNPAPSLLTSSKSSSSIANPSTSHPLINPHQDLNSTQILENVPTPVLRLLAAWAPAIHLLHSFIRLATWTAGPGSSGSSASLVFAWWLICAFGYELIRYAPQLLILSSIAYSWVASQVGSASNKAHPKKSPNTIVTSATINATLHELSELADFFSVLRSSVILPAVRLVSWDPSPARTRATAVFVLTTWPLWLLLFLPWQHWQFPSLHLLVDKGAVFKALSFLYDQASGLASSGFSLAVGKVGNNNPKAAAFLLKAKLVLVQTVLPAVSSVVGYLSTLFGIKASHFSLSILPPFPIGALSVRSLMLILGTLALTWCSPWCGLVRQAVWKSSTIRRVVRASGKVLSGQAGLREAWGRGRETHVSTLGDENKKVNGQAVRNEQVAQDDESSSKVTRHEDVVYQFSIFENQRWWVGLDWTAALLPQERPSWSDESNNAVSPPSSFSLPPARVVVTPSPTADNPRACTRRTVKWQWLDPEWTVAGAGFISSTVYRPPTSLGASDAAVVSAKASGDQQAIAAAKQGYIGDALNRIRSVRSASASAAAASNAKGSTPISPTSSRNNDDSASSFSEDFAAESGGSLYDSEPSVTEVLDVDSEGWQYGDNAWDKMSKKAGIGRYTRRRKWIRRAVLLEIVERDVTPEEEGEEGEDKKMTKNKGRASDPTGNGGTLDSETKPEGTSPSDEKPTASDLKVRLNEPSKKADGGGAGASTSFASAVAASPGNRTDLKERLMKATQK</sequence>
<gene>
    <name evidence="1" type="ORF">IE53DRAFT_383649</name>
</gene>
<evidence type="ECO:0000313" key="2">
    <source>
        <dbReference type="Proteomes" id="UP000245626"/>
    </source>
</evidence>
<dbReference type="Proteomes" id="UP000245626">
    <property type="component" value="Unassembled WGS sequence"/>
</dbReference>